<dbReference type="InterPro" id="IPR013216">
    <property type="entry name" value="Methyltransf_11"/>
</dbReference>
<accession>A0A1G8VLR2</accession>
<dbReference type="Pfam" id="PF08241">
    <property type="entry name" value="Methyltransf_11"/>
    <property type="match status" value="1"/>
</dbReference>
<dbReference type="GO" id="GO:0008757">
    <property type="term" value="F:S-adenosylmethionine-dependent methyltransferase activity"/>
    <property type="evidence" value="ECO:0007669"/>
    <property type="project" value="InterPro"/>
</dbReference>
<keyword evidence="3" id="KW-1185">Reference proteome</keyword>
<evidence type="ECO:0000259" key="1">
    <source>
        <dbReference type="Pfam" id="PF08241"/>
    </source>
</evidence>
<proteinExistence type="predicted"/>
<name>A0A1G8VLR2_9EURY</name>
<dbReference type="GO" id="GO:0032259">
    <property type="term" value="P:methylation"/>
    <property type="evidence" value="ECO:0007669"/>
    <property type="project" value="UniProtKB-KW"/>
</dbReference>
<dbReference type="InterPro" id="IPR029063">
    <property type="entry name" value="SAM-dependent_MTases_sf"/>
</dbReference>
<dbReference type="Proteomes" id="UP000198856">
    <property type="component" value="Unassembled WGS sequence"/>
</dbReference>
<reference evidence="2 3" key="1">
    <citation type="submission" date="2016-10" db="EMBL/GenBank/DDBJ databases">
        <authorList>
            <person name="de Groot N.N."/>
        </authorList>
    </citation>
    <scope>NUCLEOTIDE SEQUENCE [LARGE SCALE GENOMIC DNA]</scope>
    <source>
        <strain evidence="2 3">IBRC-M10015</strain>
    </source>
</reference>
<sequence length="79" mass="8537">MAHARKLRALYGVDVQFLQSDVTTASLADDSFDVAASVAAFQTVEQLDQTLSGTFTALAAGTARAKTWKKGRVSLRSMW</sequence>
<dbReference type="AlphaFoldDB" id="A0A1G8VLR2"/>
<protein>
    <submittedName>
        <fullName evidence="2">Methyltransferase domain-containing protein</fullName>
    </submittedName>
</protein>
<gene>
    <name evidence="2" type="ORF">SAMN05216226_10714</name>
</gene>
<evidence type="ECO:0000313" key="2">
    <source>
        <dbReference type="EMBL" id="SDJ66904.1"/>
    </source>
</evidence>
<evidence type="ECO:0000313" key="3">
    <source>
        <dbReference type="Proteomes" id="UP000198856"/>
    </source>
</evidence>
<dbReference type="SUPFAM" id="SSF53335">
    <property type="entry name" value="S-adenosyl-L-methionine-dependent methyltransferases"/>
    <property type="match status" value="1"/>
</dbReference>
<feature type="domain" description="Methyltransferase type 11" evidence="1">
    <location>
        <begin position="4"/>
        <end position="58"/>
    </location>
</feature>
<keyword evidence="2" id="KW-0489">Methyltransferase</keyword>
<dbReference type="EMBL" id="FNFC01000007">
    <property type="protein sequence ID" value="SDJ66904.1"/>
    <property type="molecule type" value="Genomic_DNA"/>
</dbReference>
<dbReference type="Gene3D" id="3.40.50.150">
    <property type="entry name" value="Vaccinia Virus protein VP39"/>
    <property type="match status" value="1"/>
</dbReference>
<keyword evidence="2" id="KW-0808">Transferase</keyword>
<organism evidence="2 3">
    <name type="scientific">Halovenus aranensis</name>
    <dbReference type="NCBI Taxonomy" id="890420"/>
    <lineage>
        <taxon>Archaea</taxon>
        <taxon>Methanobacteriati</taxon>
        <taxon>Methanobacteriota</taxon>
        <taxon>Stenosarchaea group</taxon>
        <taxon>Halobacteria</taxon>
        <taxon>Halobacteriales</taxon>
        <taxon>Haloarculaceae</taxon>
        <taxon>Halovenus</taxon>
    </lineage>
</organism>